<dbReference type="EMBL" id="HBUF01339220">
    <property type="protein sequence ID" value="CAG6700016.1"/>
    <property type="molecule type" value="Transcribed_RNA"/>
</dbReference>
<feature type="transmembrane region" description="Helical" evidence="1">
    <location>
        <begin position="12"/>
        <end position="30"/>
    </location>
</feature>
<dbReference type="EMBL" id="HBUF01339225">
    <property type="protein sequence ID" value="CAG6700048.1"/>
    <property type="molecule type" value="Transcribed_RNA"/>
</dbReference>
<dbReference type="EMBL" id="HBUF01339227">
    <property type="protein sequence ID" value="CAG6700062.1"/>
    <property type="molecule type" value="Transcribed_RNA"/>
</dbReference>
<dbReference type="EMBL" id="HBUF01339226">
    <property type="protein sequence ID" value="CAG6700055.1"/>
    <property type="molecule type" value="Transcribed_RNA"/>
</dbReference>
<dbReference type="EMBL" id="HBUF01339224">
    <property type="protein sequence ID" value="CAG6700041.1"/>
    <property type="molecule type" value="Transcribed_RNA"/>
</dbReference>
<dbReference type="EMBL" id="HBUF01339222">
    <property type="protein sequence ID" value="CAG6700028.1"/>
    <property type="molecule type" value="Transcribed_RNA"/>
</dbReference>
<dbReference type="AlphaFoldDB" id="A0A8D8U9X1"/>
<dbReference type="EMBL" id="HBUF01339221">
    <property type="protein sequence ID" value="CAG6700022.1"/>
    <property type="molecule type" value="Transcribed_RNA"/>
</dbReference>
<evidence type="ECO:0000313" key="2">
    <source>
        <dbReference type="EMBL" id="CAG6700016.1"/>
    </source>
</evidence>
<keyword evidence="1" id="KW-0472">Membrane</keyword>
<dbReference type="EMBL" id="HBUF01339229">
    <property type="protein sequence ID" value="CAG6700074.1"/>
    <property type="molecule type" value="Transcribed_RNA"/>
</dbReference>
<proteinExistence type="predicted"/>
<dbReference type="EMBL" id="HBUF01339223">
    <property type="protein sequence ID" value="CAG6700034.1"/>
    <property type="molecule type" value="Transcribed_RNA"/>
</dbReference>
<sequence length="117" mass="14145">MKIFHFPLASQLVYLLLLPFSLEIFCLLYCKHFLRHKNCKPQKEYHLTVKISSWQFSPRLAFCCRQCKLVKISFRVPPKLLLVNEIYVNMKNKMRLEKIMFSKRKIKCFLLFFPPKS</sequence>
<organism evidence="2">
    <name type="scientific">Cacopsylla melanoneura</name>
    <dbReference type="NCBI Taxonomy" id="428564"/>
    <lineage>
        <taxon>Eukaryota</taxon>
        <taxon>Metazoa</taxon>
        <taxon>Ecdysozoa</taxon>
        <taxon>Arthropoda</taxon>
        <taxon>Hexapoda</taxon>
        <taxon>Insecta</taxon>
        <taxon>Pterygota</taxon>
        <taxon>Neoptera</taxon>
        <taxon>Paraneoptera</taxon>
        <taxon>Hemiptera</taxon>
        <taxon>Sternorrhyncha</taxon>
        <taxon>Psylloidea</taxon>
        <taxon>Psyllidae</taxon>
        <taxon>Psyllinae</taxon>
        <taxon>Cacopsylla</taxon>
    </lineage>
</organism>
<keyword evidence="1" id="KW-0812">Transmembrane</keyword>
<protein>
    <submittedName>
        <fullName evidence="2">Uncharacterized protein</fullName>
    </submittedName>
</protein>
<accession>A0A8D8U9X1</accession>
<reference evidence="2" key="1">
    <citation type="submission" date="2021-05" db="EMBL/GenBank/DDBJ databases">
        <authorList>
            <person name="Alioto T."/>
            <person name="Alioto T."/>
            <person name="Gomez Garrido J."/>
        </authorList>
    </citation>
    <scope>NUCLEOTIDE SEQUENCE</scope>
</reference>
<name>A0A8D8U9X1_9HEMI</name>
<keyword evidence="1" id="KW-1133">Transmembrane helix</keyword>
<evidence type="ECO:0000256" key="1">
    <source>
        <dbReference type="SAM" id="Phobius"/>
    </source>
</evidence>